<dbReference type="Proteomes" id="UP001652663">
    <property type="component" value="Chromosome 8"/>
</dbReference>
<organism evidence="1 2">
    <name type="scientific">Bos indicus</name>
    <name type="common">Zebu</name>
    <dbReference type="NCBI Taxonomy" id="9915"/>
    <lineage>
        <taxon>Eukaryota</taxon>
        <taxon>Metazoa</taxon>
        <taxon>Chordata</taxon>
        <taxon>Craniata</taxon>
        <taxon>Vertebrata</taxon>
        <taxon>Euteleostomi</taxon>
        <taxon>Mammalia</taxon>
        <taxon>Eutheria</taxon>
        <taxon>Laurasiatheria</taxon>
        <taxon>Artiodactyla</taxon>
        <taxon>Ruminantia</taxon>
        <taxon>Pecora</taxon>
        <taxon>Bovidae</taxon>
        <taxon>Bovinae</taxon>
        <taxon>Bos</taxon>
    </lineage>
</organism>
<dbReference type="GeneID" id="109562970"/>
<proteinExistence type="predicted"/>
<accession>A0ABM4SSL3</accession>
<reference evidence="2" key="1">
    <citation type="submission" date="2025-08" db="UniProtKB">
        <authorList>
            <consortium name="RefSeq"/>
        </authorList>
    </citation>
    <scope>IDENTIFICATION</scope>
    <source>
        <tissue evidence="2">Blood</tissue>
    </source>
</reference>
<sequence length="154" mass="17624">MDRRSFLHQWSEEEVSRTEGAQLLRDRRVSSKGGIETDHHPVGPSQLCFWIPSKTQAPQPATHFSSFSVDDRSPVHRGWALRAARLEWDFPTILCSLDPQLSQNSAFSHLVLSIIHLLKNSRMLYHSDAEAETQRVLNRIPEVSERQSGKKVQI</sequence>
<evidence type="ECO:0000313" key="1">
    <source>
        <dbReference type="Proteomes" id="UP001652663"/>
    </source>
</evidence>
<gene>
    <name evidence="2" type="primary">GCNT1</name>
</gene>
<protein>
    <submittedName>
        <fullName evidence="2">Beta-1,3-galactosyl-O-glycosyl-glycoprotein beta-1,6-N-acetylglucosaminyltransferase isoform X2</fullName>
    </submittedName>
</protein>
<evidence type="ECO:0000313" key="2">
    <source>
        <dbReference type="RefSeq" id="XP_070650788.1"/>
    </source>
</evidence>
<name>A0ABM4SSL3_BOSIN</name>
<keyword evidence="1" id="KW-1185">Reference proteome</keyword>
<dbReference type="RefSeq" id="XP_070650788.1">
    <property type="nucleotide sequence ID" value="XM_070794687.1"/>
</dbReference>